<dbReference type="AlphaFoldDB" id="A0A0N4TE90"/>
<accession>A0A0N4TE90</accession>
<dbReference type="WBParaSite" id="BPAG_0000652801-mRNA-1">
    <property type="protein sequence ID" value="BPAG_0000652801-mRNA-1"/>
    <property type="gene ID" value="BPAG_0000652801"/>
</dbReference>
<evidence type="ECO:0000313" key="5">
    <source>
        <dbReference type="WBParaSite" id="BPAG_0000652801-mRNA-1"/>
    </source>
</evidence>
<dbReference type="Gene3D" id="2.60.40.150">
    <property type="entry name" value="C2 domain"/>
    <property type="match status" value="1"/>
</dbReference>
<dbReference type="Proteomes" id="UP000278627">
    <property type="component" value="Unassembled WGS sequence"/>
</dbReference>
<evidence type="ECO:0000313" key="3">
    <source>
        <dbReference type="EMBL" id="VDN87676.1"/>
    </source>
</evidence>
<proteinExistence type="inferred from homology"/>
<name>A0A0N4TE90_BRUPA</name>
<dbReference type="PANTHER" id="PTHR23317">
    <property type="entry name" value="DEDICATOR OF CYTOKINESIS DOCK"/>
    <property type="match status" value="1"/>
</dbReference>
<evidence type="ECO:0000256" key="1">
    <source>
        <dbReference type="PROSITE-ProRule" id="PRU00983"/>
    </source>
</evidence>
<dbReference type="PANTHER" id="PTHR23317:SF76">
    <property type="entry name" value="LD20667P"/>
    <property type="match status" value="1"/>
</dbReference>
<feature type="domain" description="C2 DOCK-type" evidence="2">
    <location>
        <begin position="72"/>
        <end position="133"/>
    </location>
</feature>
<dbReference type="EMBL" id="UZAD01006007">
    <property type="protein sequence ID" value="VDN87676.1"/>
    <property type="molecule type" value="Genomic_DNA"/>
</dbReference>
<dbReference type="InterPro" id="IPR027007">
    <property type="entry name" value="C2_DOCK-type_domain"/>
</dbReference>
<protein>
    <submittedName>
        <fullName evidence="5">C2 DOCK-type domain-containing protein</fullName>
    </submittedName>
</protein>
<reference evidence="3 4" key="2">
    <citation type="submission" date="2018-11" db="EMBL/GenBank/DDBJ databases">
        <authorList>
            <consortium name="Pathogen Informatics"/>
        </authorList>
    </citation>
    <scope>NUCLEOTIDE SEQUENCE [LARGE SCALE GENOMIC DNA]</scope>
</reference>
<dbReference type="STRING" id="6280.A0A0N4TE90"/>
<organism evidence="5">
    <name type="scientific">Brugia pahangi</name>
    <name type="common">Filarial nematode worm</name>
    <dbReference type="NCBI Taxonomy" id="6280"/>
    <lineage>
        <taxon>Eukaryota</taxon>
        <taxon>Metazoa</taxon>
        <taxon>Ecdysozoa</taxon>
        <taxon>Nematoda</taxon>
        <taxon>Chromadorea</taxon>
        <taxon>Rhabditida</taxon>
        <taxon>Spirurina</taxon>
        <taxon>Spiruromorpha</taxon>
        <taxon>Filarioidea</taxon>
        <taxon>Onchocercidae</taxon>
        <taxon>Brugia</taxon>
    </lineage>
</organism>
<gene>
    <name evidence="3" type="ORF">BPAG_LOCUS6490</name>
</gene>
<comment type="similarity">
    <text evidence="1">Belongs to the DOCK family.</text>
</comment>
<dbReference type="PROSITE" id="PS51650">
    <property type="entry name" value="C2_DOCK"/>
    <property type="match status" value="1"/>
</dbReference>
<evidence type="ECO:0000259" key="2">
    <source>
        <dbReference type="PROSITE" id="PS51650"/>
    </source>
</evidence>
<dbReference type="GO" id="GO:0007264">
    <property type="term" value="P:small GTPase-mediated signal transduction"/>
    <property type="evidence" value="ECO:0007669"/>
    <property type="project" value="InterPro"/>
</dbReference>
<reference evidence="5" key="1">
    <citation type="submission" date="2017-02" db="UniProtKB">
        <authorList>
            <consortium name="WormBaseParasite"/>
        </authorList>
    </citation>
    <scope>IDENTIFICATION</scope>
</reference>
<keyword evidence="4" id="KW-1185">Reference proteome</keyword>
<dbReference type="GO" id="GO:0005085">
    <property type="term" value="F:guanyl-nucleotide exchange factor activity"/>
    <property type="evidence" value="ECO:0007669"/>
    <property type="project" value="InterPro"/>
</dbReference>
<dbReference type="Pfam" id="PF14429">
    <property type="entry name" value="DOCK-C2"/>
    <property type="match status" value="1"/>
</dbReference>
<dbReference type="InterPro" id="IPR035892">
    <property type="entry name" value="C2_domain_sf"/>
</dbReference>
<dbReference type="InterPro" id="IPR026791">
    <property type="entry name" value="DOCK"/>
</dbReference>
<sequence length="133" mass="14880">MLADCRKGGSKLARLKTFPITFKMELSVLFVFRLTPELLRMHPFVSGNPADIVKEIVEFPSKGIYAVNAIYRNLLYVYPRSVNLSSRSGPSRNIAIHVELMNAQEKPIYAIFGKSSGPNITFSADTAVSYHNK</sequence>
<evidence type="ECO:0000313" key="4">
    <source>
        <dbReference type="Proteomes" id="UP000278627"/>
    </source>
</evidence>